<evidence type="ECO:0000256" key="2">
    <source>
        <dbReference type="ARBA" id="ARBA00022676"/>
    </source>
</evidence>
<evidence type="ECO:0000313" key="5">
    <source>
        <dbReference type="EMBL" id="GGN92166.1"/>
    </source>
</evidence>
<keyword evidence="6" id="KW-1185">Reference proteome</keyword>
<sequence length="283" mass="32161">MAMSFSVLLPTYAGDDAAELDTALASCFDQTRRPDELLVVEDGPLTDELDATLDEWERRYPDTLRRHALTENGGLGNALRVGVEAARHPWVARFDADDHNVRTRFETQCRYVADNPDVDVLGGYIAEFADDPENVVARREVPTTHADIERMARFRSPMNHGTVLMRRAAVLSAGNYRPVTRMEDYDLWIRMLCDGARFANVPEVLVNVRAGAELAGRRGGLEYARAEVRRQVEFYRRGFTSLPVFLCNVTARTTLRLVPDRMRRLVYARFAREQGDGVDRRQP</sequence>
<evidence type="ECO:0000256" key="1">
    <source>
        <dbReference type="ARBA" id="ARBA00006739"/>
    </source>
</evidence>
<protein>
    <submittedName>
        <fullName evidence="5">Glycosyl transferase</fullName>
    </submittedName>
</protein>
<comment type="caution">
    <text evidence="5">The sequence shown here is derived from an EMBL/GenBank/DDBJ whole genome shotgun (WGS) entry which is preliminary data.</text>
</comment>
<dbReference type="SUPFAM" id="SSF53448">
    <property type="entry name" value="Nucleotide-diphospho-sugar transferases"/>
    <property type="match status" value="1"/>
</dbReference>
<keyword evidence="2" id="KW-0328">Glycosyltransferase</keyword>
<accession>A0A830GKU8</accession>
<evidence type="ECO:0000259" key="4">
    <source>
        <dbReference type="Pfam" id="PF00535"/>
    </source>
</evidence>
<gene>
    <name evidence="5" type="ORF">GCM10009030_16120</name>
</gene>
<evidence type="ECO:0000256" key="3">
    <source>
        <dbReference type="ARBA" id="ARBA00022679"/>
    </source>
</evidence>
<dbReference type="AlphaFoldDB" id="A0A830GKU8"/>
<dbReference type="Gene3D" id="3.90.550.10">
    <property type="entry name" value="Spore Coat Polysaccharide Biosynthesis Protein SpsA, Chain A"/>
    <property type="match status" value="1"/>
</dbReference>
<dbReference type="InterPro" id="IPR001173">
    <property type="entry name" value="Glyco_trans_2-like"/>
</dbReference>
<dbReference type="GO" id="GO:0016757">
    <property type="term" value="F:glycosyltransferase activity"/>
    <property type="evidence" value="ECO:0007669"/>
    <property type="project" value="UniProtKB-KW"/>
</dbReference>
<keyword evidence="3 5" id="KW-0808">Transferase</keyword>
<reference evidence="5" key="2">
    <citation type="submission" date="2020-09" db="EMBL/GenBank/DDBJ databases">
        <authorList>
            <person name="Sun Q."/>
            <person name="Ohkuma M."/>
        </authorList>
    </citation>
    <scope>NUCLEOTIDE SEQUENCE</scope>
    <source>
        <strain evidence="5">JCM 17820</strain>
    </source>
</reference>
<dbReference type="InterPro" id="IPR029044">
    <property type="entry name" value="Nucleotide-diphossugar_trans"/>
</dbReference>
<name>A0A830GKU8_9EURY</name>
<comment type="similarity">
    <text evidence="1">Belongs to the glycosyltransferase 2 family.</text>
</comment>
<dbReference type="InterPro" id="IPR050834">
    <property type="entry name" value="Glycosyltransf_2"/>
</dbReference>
<dbReference type="Proteomes" id="UP000605784">
    <property type="component" value="Unassembled WGS sequence"/>
</dbReference>
<evidence type="ECO:0000313" key="6">
    <source>
        <dbReference type="Proteomes" id="UP000605784"/>
    </source>
</evidence>
<feature type="domain" description="Glycosyltransferase 2-like" evidence="4">
    <location>
        <begin position="6"/>
        <end position="171"/>
    </location>
</feature>
<proteinExistence type="inferred from homology"/>
<dbReference type="EMBL" id="BMOU01000002">
    <property type="protein sequence ID" value="GGN92166.1"/>
    <property type="molecule type" value="Genomic_DNA"/>
</dbReference>
<dbReference type="RefSeq" id="WP_188996273.1">
    <property type="nucleotide sequence ID" value="NZ_BMOU01000002.1"/>
</dbReference>
<organism evidence="5 6">
    <name type="scientific">Haloarcula pellucida</name>
    <dbReference type="NCBI Taxonomy" id="1427151"/>
    <lineage>
        <taxon>Archaea</taxon>
        <taxon>Methanobacteriati</taxon>
        <taxon>Methanobacteriota</taxon>
        <taxon>Stenosarchaea group</taxon>
        <taxon>Halobacteria</taxon>
        <taxon>Halobacteriales</taxon>
        <taxon>Haloarculaceae</taxon>
        <taxon>Haloarcula</taxon>
    </lineage>
</organism>
<reference evidence="5" key="1">
    <citation type="journal article" date="2014" name="Int. J. Syst. Evol. Microbiol.">
        <title>Complete genome sequence of Corynebacterium casei LMG S-19264T (=DSM 44701T), isolated from a smear-ripened cheese.</title>
        <authorList>
            <consortium name="US DOE Joint Genome Institute (JGI-PGF)"/>
            <person name="Walter F."/>
            <person name="Albersmeier A."/>
            <person name="Kalinowski J."/>
            <person name="Ruckert C."/>
        </authorList>
    </citation>
    <scope>NUCLEOTIDE SEQUENCE</scope>
    <source>
        <strain evidence="5">JCM 17820</strain>
    </source>
</reference>
<dbReference type="PANTHER" id="PTHR43685:SF5">
    <property type="entry name" value="GLYCOSYLTRANSFERASE EPSE-RELATED"/>
    <property type="match status" value="1"/>
</dbReference>
<dbReference type="Pfam" id="PF00535">
    <property type="entry name" value="Glycos_transf_2"/>
    <property type="match status" value="1"/>
</dbReference>
<dbReference type="PANTHER" id="PTHR43685">
    <property type="entry name" value="GLYCOSYLTRANSFERASE"/>
    <property type="match status" value="1"/>
</dbReference>